<evidence type="ECO:0000256" key="3">
    <source>
        <dbReference type="ARBA" id="ARBA00022676"/>
    </source>
</evidence>
<dbReference type="PROSITE" id="PS52029">
    <property type="entry name" value="LD_TPASE"/>
    <property type="match status" value="1"/>
</dbReference>
<evidence type="ECO:0000313" key="11">
    <source>
        <dbReference type="EMBL" id="ALC84098.1"/>
    </source>
</evidence>
<gene>
    <name evidence="11" type="ORF">AM592_04255</name>
</gene>
<evidence type="ECO:0000256" key="1">
    <source>
        <dbReference type="ARBA" id="ARBA00004752"/>
    </source>
</evidence>
<comment type="pathway">
    <text evidence="1 9">Cell wall biogenesis; peptidoglycan biosynthesis.</text>
</comment>
<dbReference type="GO" id="GO:0018104">
    <property type="term" value="P:peptidoglycan-protein cross-linking"/>
    <property type="evidence" value="ECO:0007669"/>
    <property type="project" value="TreeGrafter"/>
</dbReference>
<dbReference type="Gene3D" id="3.10.350.10">
    <property type="entry name" value="LysM domain"/>
    <property type="match status" value="1"/>
</dbReference>
<dbReference type="Pfam" id="PF03734">
    <property type="entry name" value="YkuD"/>
    <property type="match status" value="1"/>
</dbReference>
<keyword evidence="3" id="KW-0328">Glycosyltransferase</keyword>
<dbReference type="SUPFAM" id="SSF141523">
    <property type="entry name" value="L,D-transpeptidase catalytic domain-like"/>
    <property type="match status" value="1"/>
</dbReference>
<dbReference type="InterPro" id="IPR005490">
    <property type="entry name" value="LD_TPept_cat_dom"/>
</dbReference>
<evidence type="ECO:0000313" key="12">
    <source>
        <dbReference type="Proteomes" id="UP000067625"/>
    </source>
</evidence>
<dbReference type="AlphaFoldDB" id="A0A0M4FUU7"/>
<keyword evidence="7 9" id="KW-0573">Peptidoglycan synthesis</keyword>
<reference evidence="11 12" key="2">
    <citation type="journal article" date="2016" name="Int. J. Syst. Evol. Microbiol.">
        <title>Bacillus gobiensis sp. nov., isolated from a soil sample.</title>
        <authorList>
            <person name="Liu B."/>
            <person name="Liu G.H."/>
            <person name="Cetin S."/>
            <person name="Schumann P."/>
            <person name="Pan Z.Z."/>
            <person name="Chen Q.Q."/>
        </authorList>
    </citation>
    <scope>NUCLEOTIDE SEQUENCE [LARGE SCALE GENOMIC DNA]</scope>
    <source>
        <strain evidence="11 12">FJAT-4402</strain>
    </source>
</reference>
<evidence type="ECO:0000256" key="2">
    <source>
        <dbReference type="ARBA" id="ARBA00005992"/>
    </source>
</evidence>
<keyword evidence="4" id="KW-0808">Transferase</keyword>
<name>A0A0M4FUU7_9BACI</name>
<dbReference type="CDD" id="cd16913">
    <property type="entry name" value="YkuD_like"/>
    <property type="match status" value="1"/>
</dbReference>
<feature type="active site" description="Proton donor/acceptor" evidence="9">
    <location>
        <position position="108"/>
    </location>
</feature>
<keyword evidence="5" id="KW-0378">Hydrolase</keyword>
<keyword evidence="6 9" id="KW-0133">Cell shape</keyword>
<feature type="domain" description="L,D-TPase catalytic" evidence="10">
    <location>
        <begin position="41"/>
        <end position="148"/>
    </location>
</feature>
<comment type="similarity">
    <text evidence="2">Belongs to the YkuD family.</text>
</comment>
<sequence length="149" mass="16144">MDFRMSVPSLMAANPGLKPNQIIAGTTIVIPGIRNPATIPYHVIIHLDQKILQLYHSGRLMKTYPIAVGKILTATPSGDFVVVNREPNPGGPFGAYWLSLSKLHYGIHGTNNPLSIGKAVSKGCVRMYNQDVVELASIIPNGTRVSIRS</sequence>
<dbReference type="InterPro" id="IPR050979">
    <property type="entry name" value="LD-transpeptidase"/>
</dbReference>
<keyword evidence="12" id="KW-1185">Reference proteome</keyword>
<dbReference type="Proteomes" id="UP000067625">
    <property type="component" value="Chromosome"/>
</dbReference>
<keyword evidence="8 9" id="KW-0961">Cell wall biogenesis/degradation</keyword>
<dbReference type="GO" id="GO:0071555">
    <property type="term" value="P:cell wall organization"/>
    <property type="evidence" value="ECO:0007669"/>
    <property type="project" value="UniProtKB-UniRule"/>
</dbReference>
<evidence type="ECO:0000259" key="10">
    <source>
        <dbReference type="PROSITE" id="PS52029"/>
    </source>
</evidence>
<dbReference type="PANTHER" id="PTHR30582:SF24">
    <property type="entry name" value="L,D-TRANSPEPTIDASE ERFK_SRFK-RELATED"/>
    <property type="match status" value="1"/>
</dbReference>
<evidence type="ECO:0000256" key="7">
    <source>
        <dbReference type="ARBA" id="ARBA00022984"/>
    </source>
</evidence>
<dbReference type="InterPro" id="IPR038063">
    <property type="entry name" value="Transpep_catalytic_dom"/>
</dbReference>
<dbReference type="PATRIC" id="fig|1441095.3.peg.935"/>
<dbReference type="GO" id="GO:0008360">
    <property type="term" value="P:regulation of cell shape"/>
    <property type="evidence" value="ECO:0007669"/>
    <property type="project" value="UniProtKB-UniRule"/>
</dbReference>
<dbReference type="PANTHER" id="PTHR30582">
    <property type="entry name" value="L,D-TRANSPEPTIDASE"/>
    <property type="match status" value="1"/>
</dbReference>
<dbReference type="Gene3D" id="2.40.440.10">
    <property type="entry name" value="L,D-transpeptidase catalytic domain-like"/>
    <property type="match status" value="1"/>
</dbReference>
<feature type="active site" description="Nucleophile" evidence="9">
    <location>
        <position position="124"/>
    </location>
</feature>
<dbReference type="GO" id="GO:0071972">
    <property type="term" value="F:peptidoglycan L,D-transpeptidase activity"/>
    <property type="evidence" value="ECO:0007669"/>
    <property type="project" value="TreeGrafter"/>
</dbReference>
<organism evidence="11 12">
    <name type="scientific">Bacillus gobiensis</name>
    <dbReference type="NCBI Taxonomy" id="1441095"/>
    <lineage>
        <taxon>Bacteria</taxon>
        <taxon>Bacillati</taxon>
        <taxon>Bacillota</taxon>
        <taxon>Bacilli</taxon>
        <taxon>Bacillales</taxon>
        <taxon>Bacillaceae</taxon>
        <taxon>Bacillus</taxon>
    </lineage>
</organism>
<reference evidence="12" key="1">
    <citation type="submission" date="2015-08" db="EMBL/GenBank/DDBJ databases">
        <title>Genome sequencing project for genomic taxonomy and phylogenomics of Bacillus-like bacteria.</title>
        <authorList>
            <person name="Liu B."/>
            <person name="Wang J."/>
            <person name="Zhu Y."/>
            <person name="Liu G."/>
            <person name="Chen Q."/>
            <person name="Chen Z."/>
            <person name="Lan J."/>
            <person name="Che J."/>
            <person name="Ge C."/>
            <person name="Shi H."/>
            <person name="Pan Z."/>
            <person name="Liu X."/>
        </authorList>
    </citation>
    <scope>NUCLEOTIDE SEQUENCE [LARGE SCALE GENOMIC DNA]</scope>
    <source>
        <strain evidence="12">FJAT-4402</strain>
    </source>
</reference>
<accession>A0A0M4FUU7</accession>
<evidence type="ECO:0000256" key="6">
    <source>
        <dbReference type="ARBA" id="ARBA00022960"/>
    </source>
</evidence>
<dbReference type="EMBL" id="CP012600">
    <property type="protein sequence ID" value="ALC84098.1"/>
    <property type="molecule type" value="Genomic_DNA"/>
</dbReference>
<dbReference type="STRING" id="1441095.AM592_04255"/>
<evidence type="ECO:0000256" key="9">
    <source>
        <dbReference type="PROSITE-ProRule" id="PRU01373"/>
    </source>
</evidence>
<evidence type="ECO:0000256" key="4">
    <source>
        <dbReference type="ARBA" id="ARBA00022679"/>
    </source>
</evidence>
<dbReference type="GO" id="GO:0016757">
    <property type="term" value="F:glycosyltransferase activity"/>
    <property type="evidence" value="ECO:0007669"/>
    <property type="project" value="UniProtKB-KW"/>
</dbReference>
<dbReference type="GO" id="GO:0005576">
    <property type="term" value="C:extracellular region"/>
    <property type="evidence" value="ECO:0007669"/>
    <property type="project" value="TreeGrafter"/>
</dbReference>
<proteinExistence type="inferred from homology"/>
<dbReference type="UniPathway" id="UPA00219"/>
<dbReference type="InterPro" id="IPR036779">
    <property type="entry name" value="LysM_dom_sf"/>
</dbReference>
<evidence type="ECO:0000256" key="8">
    <source>
        <dbReference type="ARBA" id="ARBA00023316"/>
    </source>
</evidence>
<protein>
    <submittedName>
        <fullName evidence="11">L,D-transpeptidase</fullName>
    </submittedName>
</protein>
<evidence type="ECO:0000256" key="5">
    <source>
        <dbReference type="ARBA" id="ARBA00022801"/>
    </source>
</evidence>